<organism evidence="1 2">
    <name type="scientific">Penicillium patulum</name>
    <name type="common">Penicillium griseofulvum</name>
    <dbReference type="NCBI Taxonomy" id="5078"/>
    <lineage>
        <taxon>Eukaryota</taxon>
        <taxon>Fungi</taxon>
        <taxon>Dikarya</taxon>
        <taxon>Ascomycota</taxon>
        <taxon>Pezizomycotina</taxon>
        <taxon>Eurotiomycetes</taxon>
        <taxon>Eurotiomycetidae</taxon>
        <taxon>Eurotiales</taxon>
        <taxon>Aspergillaceae</taxon>
        <taxon>Penicillium</taxon>
    </lineage>
</organism>
<proteinExistence type="predicted"/>
<dbReference type="AlphaFoldDB" id="A0A135LTH3"/>
<accession>A0A135LTH3</accession>
<sequence>MGFAPFAPLPAPTKELYDKLKAHRTWGYVIYRTTYSPQSDAHFSTIIKYLEACIKRSFFGECEWNNKSSPGVNPALYQEIWAQHSSTIMEDAAQFDGASLDTIRAHFEAWVDAQGQRDKFNKYRMCMIIDEECLQTLLGTSAEALEQDTNNERYKTVRYVKVLEAWPEIDQYDTFPGWMKCRSLLLWDLWLMMCDLDEMRMSWEKIDAEDDGVYCG</sequence>
<evidence type="ECO:0000313" key="1">
    <source>
        <dbReference type="EMBL" id="KXG52250.1"/>
    </source>
</evidence>
<dbReference type="RefSeq" id="XP_040650786.1">
    <property type="nucleotide sequence ID" value="XM_040796248.1"/>
</dbReference>
<evidence type="ECO:0000313" key="2">
    <source>
        <dbReference type="Proteomes" id="UP000070168"/>
    </source>
</evidence>
<reference evidence="1 2" key="1">
    <citation type="journal article" date="2016" name="BMC Genomics">
        <title>Genome sequencing and secondary metabolism of the postharvest pathogen Penicillium griseofulvum.</title>
        <authorList>
            <person name="Banani H."/>
            <person name="Marcet-Houben M."/>
            <person name="Ballester A.R."/>
            <person name="Abbruscato P."/>
            <person name="Gonzalez-Candelas L."/>
            <person name="Gabaldon T."/>
            <person name="Spadaro D."/>
        </authorList>
    </citation>
    <scope>NUCLEOTIDE SEQUENCE [LARGE SCALE GENOMIC DNA]</scope>
    <source>
        <strain evidence="1 2">PG3</strain>
    </source>
</reference>
<dbReference type="STRING" id="5078.A0A135LTH3"/>
<dbReference type="OMA" id="EFNITPW"/>
<keyword evidence="2" id="KW-1185">Reference proteome</keyword>
<protein>
    <submittedName>
        <fullName evidence="1">Uncharacterized protein</fullName>
    </submittedName>
</protein>
<comment type="caution">
    <text evidence="1">The sequence shown here is derived from an EMBL/GenBank/DDBJ whole genome shotgun (WGS) entry which is preliminary data.</text>
</comment>
<dbReference type="Proteomes" id="UP000070168">
    <property type="component" value="Unassembled WGS sequence"/>
</dbReference>
<gene>
    <name evidence="1" type="ORF">PGRI_085340</name>
</gene>
<dbReference type="OrthoDB" id="4424523at2759"/>
<name>A0A135LTH3_PENPA</name>
<dbReference type="EMBL" id="LHQR01000026">
    <property type="protein sequence ID" value="KXG52250.1"/>
    <property type="molecule type" value="Genomic_DNA"/>
</dbReference>
<dbReference type="GeneID" id="63711548"/>